<evidence type="ECO:0000313" key="3">
    <source>
        <dbReference type="EMBL" id="MFC3087582.1"/>
    </source>
</evidence>
<dbReference type="Pfam" id="PF13699">
    <property type="entry name" value="eCIS_core"/>
    <property type="match status" value="1"/>
</dbReference>
<comment type="caution">
    <text evidence="3">The sequence shown here is derived from an EMBL/GenBank/DDBJ whole genome shotgun (WGS) entry which is preliminary data.</text>
</comment>
<evidence type="ECO:0000256" key="1">
    <source>
        <dbReference type="SAM" id="SignalP"/>
    </source>
</evidence>
<accession>A0ABV7DYV8</accession>
<dbReference type="RefSeq" id="WP_197641499.1">
    <property type="nucleotide sequence ID" value="NZ_JAEACP010000001.1"/>
</dbReference>
<reference evidence="4" key="1">
    <citation type="journal article" date="2019" name="Int. J. Syst. Evol. Microbiol.">
        <title>The Global Catalogue of Microorganisms (GCM) 10K type strain sequencing project: providing services to taxonomists for standard genome sequencing and annotation.</title>
        <authorList>
            <consortium name="The Broad Institute Genomics Platform"/>
            <consortium name="The Broad Institute Genome Sequencing Center for Infectious Disease"/>
            <person name="Wu L."/>
            <person name="Ma J."/>
        </authorList>
    </citation>
    <scope>NUCLEOTIDE SEQUENCE [LARGE SCALE GENOMIC DNA]</scope>
    <source>
        <strain evidence="4">KCTC 62102</strain>
    </source>
</reference>
<feature type="signal peptide" evidence="1">
    <location>
        <begin position="1"/>
        <end position="19"/>
    </location>
</feature>
<proteinExistence type="predicted"/>
<keyword evidence="1" id="KW-0732">Signal</keyword>
<feature type="chain" id="PRO_5046594803" evidence="1">
    <location>
        <begin position="20"/>
        <end position="232"/>
    </location>
</feature>
<protein>
    <submittedName>
        <fullName evidence="3">DUF4157 domain-containing protein</fullName>
    </submittedName>
</protein>
<dbReference type="InterPro" id="IPR025295">
    <property type="entry name" value="eCIS_core_dom"/>
</dbReference>
<dbReference type="EMBL" id="JBHRSM010000025">
    <property type="protein sequence ID" value="MFC3087582.1"/>
    <property type="molecule type" value="Genomic_DNA"/>
</dbReference>
<name>A0ABV7DYV8_9RHOB</name>
<evidence type="ECO:0000259" key="2">
    <source>
        <dbReference type="Pfam" id="PF13699"/>
    </source>
</evidence>
<dbReference type="Proteomes" id="UP001595445">
    <property type="component" value="Unassembled WGS sequence"/>
</dbReference>
<keyword evidence="4" id="KW-1185">Reference proteome</keyword>
<feature type="domain" description="eCIS core" evidence="2">
    <location>
        <begin position="102"/>
        <end position="145"/>
    </location>
</feature>
<gene>
    <name evidence="3" type="ORF">ACFOD6_16150</name>
</gene>
<organism evidence="3 4">
    <name type="scientific">Tabrizicola soli</name>
    <dbReference type="NCBI Taxonomy" id="2185115"/>
    <lineage>
        <taxon>Bacteria</taxon>
        <taxon>Pseudomonadati</taxon>
        <taxon>Pseudomonadota</taxon>
        <taxon>Alphaproteobacteria</taxon>
        <taxon>Rhodobacterales</taxon>
        <taxon>Paracoccaceae</taxon>
        <taxon>Tabrizicola</taxon>
    </lineage>
</organism>
<evidence type="ECO:0000313" key="4">
    <source>
        <dbReference type="Proteomes" id="UP001595445"/>
    </source>
</evidence>
<sequence length="232" mass="24404">MRLSLVATLWLAGLVPAGAQGIGAGLGPLDATGRAALDTGIDMLAATLANALRSSQDQARQAGTLPIPPQIRAALLTWYPAELLQGIDYRVGAGEDPTLQSWSIRYGDAVAVTTIDTITFADAFDATNNVALWAHEVKHVEQFRRWGVMDFARRYVRDHPAVEREALAAAEAFRAAYDAGAWRGAPATNIPATGTALVCATPEGACVMGSALAPGKSCYCPSDRGRVPGLSQ</sequence>